<feature type="transmembrane region" description="Helical" evidence="1">
    <location>
        <begin position="65"/>
        <end position="84"/>
    </location>
</feature>
<gene>
    <name evidence="2" type="ORF">H257_15919</name>
</gene>
<keyword evidence="1" id="KW-1133">Transmembrane helix</keyword>
<dbReference type="GeneID" id="20817915"/>
<accession>W4FKD0</accession>
<feature type="non-terminal residue" evidence="2">
    <location>
        <position position="1"/>
    </location>
</feature>
<organism evidence="2">
    <name type="scientific">Aphanomyces astaci</name>
    <name type="common">Crayfish plague agent</name>
    <dbReference type="NCBI Taxonomy" id="112090"/>
    <lineage>
        <taxon>Eukaryota</taxon>
        <taxon>Sar</taxon>
        <taxon>Stramenopiles</taxon>
        <taxon>Oomycota</taxon>
        <taxon>Saprolegniomycetes</taxon>
        <taxon>Saprolegniales</taxon>
        <taxon>Verrucalvaceae</taxon>
        <taxon>Aphanomyces</taxon>
    </lineage>
</organism>
<dbReference type="VEuPathDB" id="FungiDB:H257_15919"/>
<keyword evidence="1" id="KW-0472">Membrane</keyword>
<feature type="transmembrane region" description="Helical" evidence="1">
    <location>
        <begin position="91"/>
        <end position="115"/>
    </location>
</feature>
<proteinExistence type="predicted"/>
<evidence type="ECO:0000313" key="2">
    <source>
        <dbReference type="EMBL" id="ETV67935.1"/>
    </source>
</evidence>
<protein>
    <submittedName>
        <fullName evidence="2">Uncharacterized protein</fullName>
    </submittedName>
</protein>
<dbReference type="EMBL" id="KI913190">
    <property type="protein sequence ID" value="ETV67935.1"/>
    <property type="molecule type" value="Genomic_DNA"/>
</dbReference>
<keyword evidence="1" id="KW-0812">Transmembrane</keyword>
<reference evidence="2" key="1">
    <citation type="submission" date="2013-12" db="EMBL/GenBank/DDBJ databases">
        <title>The Genome Sequence of Aphanomyces astaci APO3.</title>
        <authorList>
            <consortium name="The Broad Institute Genomics Platform"/>
            <person name="Russ C."/>
            <person name="Tyler B."/>
            <person name="van West P."/>
            <person name="Dieguez-Uribeondo J."/>
            <person name="Young S.K."/>
            <person name="Zeng Q."/>
            <person name="Gargeya S."/>
            <person name="Fitzgerald M."/>
            <person name="Abouelleil A."/>
            <person name="Alvarado L."/>
            <person name="Chapman S.B."/>
            <person name="Gainer-Dewar J."/>
            <person name="Goldberg J."/>
            <person name="Griggs A."/>
            <person name="Gujja S."/>
            <person name="Hansen M."/>
            <person name="Howarth C."/>
            <person name="Imamovic A."/>
            <person name="Ireland A."/>
            <person name="Larimer J."/>
            <person name="McCowan C."/>
            <person name="Murphy C."/>
            <person name="Pearson M."/>
            <person name="Poon T.W."/>
            <person name="Priest M."/>
            <person name="Roberts A."/>
            <person name="Saif S."/>
            <person name="Shea T."/>
            <person name="Sykes S."/>
            <person name="Wortman J."/>
            <person name="Nusbaum C."/>
            <person name="Birren B."/>
        </authorList>
    </citation>
    <scope>NUCLEOTIDE SEQUENCE [LARGE SCALE GENOMIC DNA]</scope>
    <source>
        <strain evidence="2">APO3</strain>
    </source>
</reference>
<name>W4FKD0_APHAT</name>
<evidence type="ECO:0000256" key="1">
    <source>
        <dbReference type="SAM" id="Phobius"/>
    </source>
</evidence>
<dbReference type="OrthoDB" id="68650at2759"/>
<sequence length="245" mass="26268">MRTSYLYLQTCINTYYRPARFGIPVAASLGNHHLRPRSNMLSDRILVETTNDQVVVTLRAYSTPFRVGTLITAGTAATFGVLCICLTPTTLFILGVCAAFIASTAVFVGVQWLVYGFEQFTVAASTLTYEWGIPGTGLGSATAFNADIMGPIQIHADGALGFTYQGQVVRVGKVLRAREKLEFLDLLLLHLPARLVSVPPVAMGDVYYPVDGKLPAAPSSSVVPSQAQPPLAPIRVTATPAEAHI</sequence>
<dbReference type="AlphaFoldDB" id="W4FKD0"/>
<dbReference type="RefSeq" id="XP_009842498.1">
    <property type="nucleotide sequence ID" value="XM_009844196.1"/>
</dbReference>